<gene>
    <name evidence="2" type="ORF">Aglo03_00880</name>
</gene>
<dbReference type="Gene3D" id="3.40.50.300">
    <property type="entry name" value="P-loop containing nucleotide triphosphate hydrolases"/>
    <property type="match status" value="1"/>
</dbReference>
<dbReference type="SUPFAM" id="SSF48452">
    <property type="entry name" value="TPR-like"/>
    <property type="match status" value="1"/>
</dbReference>
<evidence type="ECO:0000256" key="1">
    <source>
        <dbReference type="PROSITE-ProRule" id="PRU00339"/>
    </source>
</evidence>
<dbReference type="SMART" id="SM00028">
    <property type="entry name" value="TPR"/>
    <property type="match status" value="4"/>
</dbReference>
<dbReference type="RefSeq" id="WP_285606513.1">
    <property type="nucleotide sequence ID" value="NZ_BSSD01000001.1"/>
</dbReference>
<evidence type="ECO:0000313" key="3">
    <source>
        <dbReference type="Proteomes" id="UP001165042"/>
    </source>
</evidence>
<dbReference type="PRINTS" id="PR00364">
    <property type="entry name" value="DISEASERSIST"/>
</dbReference>
<dbReference type="Pfam" id="PF13424">
    <property type="entry name" value="TPR_12"/>
    <property type="match status" value="1"/>
</dbReference>
<evidence type="ECO:0008006" key="4">
    <source>
        <dbReference type="Google" id="ProtNLM"/>
    </source>
</evidence>
<dbReference type="AlphaFoldDB" id="A0A9W6QIL7"/>
<dbReference type="SUPFAM" id="SSF52540">
    <property type="entry name" value="P-loop containing nucleoside triphosphate hydrolases"/>
    <property type="match status" value="1"/>
</dbReference>
<evidence type="ECO:0000313" key="2">
    <source>
        <dbReference type="EMBL" id="GLW89272.1"/>
    </source>
</evidence>
<dbReference type="PROSITE" id="PS50005">
    <property type="entry name" value="TPR"/>
    <property type="match status" value="1"/>
</dbReference>
<dbReference type="GO" id="GO:0043531">
    <property type="term" value="F:ADP binding"/>
    <property type="evidence" value="ECO:0007669"/>
    <property type="project" value="InterPro"/>
</dbReference>
<name>A0A9W6QIL7_9PSEU</name>
<dbReference type="Gene3D" id="1.10.10.10">
    <property type="entry name" value="Winged helix-like DNA-binding domain superfamily/Winged helix DNA-binding domain"/>
    <property type="match status" value="1"/>
</dbReference>
<proteinExistence type="predicted"/>
<dbReference type="PANTHER" id="PTHR47691:SF3">
    <property type="entry name" value="HTH-TYPE TRANSCRIPTIONAL REGULATOR RV0890C-RELATED"/>
    <property type="match status" value="1"/>
</dbReference>
<sequence length="707" mass="76335">MTVQDHHGEDPNHRGEVRNTTIVATARDVVQAHTIGTIAFHNHPAPPGPPVPRELPAAPPRFVGRVDHLAALDGRCSTGVSVISAIGGAGGIGKTWLALAWAHRNLGRFPDGQLFVDLRGFAPTGTPADPFDVLGGFLDSLGVTRRRHPADPGRRAALYRSLVADKRMLVVLDNAATADQVLPLLPGGGSCTVLVTSRSHLPALVARHGAHPVRLGVLTDAEAHTLLATPLGTERAASSADAITRLVRLCGGLPLALGLIAARAVVDPDVSLADTVAELHDFGLDALDSEDPTASLPAVLSWSLRRLTDRQRQVFALLGVAPGPDIGLSAAMHLTGLSRQDTHAVLRGLVEVSLIDRHPGGRYGMHDLVRAYASRIADGSVGPALRRVVDFYAHTAGVAERLLNPHVDQAVLGAPPAGTCPETLPDAATAWRWYDAEHACLLAAQRLAYDRQWHLVVWHLAWNLHTFHSRRGHLRHQLAVWQVAAVAAPHLADPATGTRTHRRLGLARANLGQHEEAMAHLHRALALAEGSGDVAQQAQTHHTFTWAWEQRGVDRSALDHALRALELVRTLTKPMWEADILNSVGWFAARLGDHDTARHHCRAALTLHLRHDNTIGEAAALDSLGYIEHHSGRHHAAITHYRRAVALFRDLGNTAQVADTLDDLGHTHAALGEVDAAHEVWRAAVRLYREQGRDDEADRVQVRLEGT</sequence>
<dbReference type="InterPro" id="IPR036388">
    <property type="entry name" value="WH-like_DNA-bd_sf"/>
</dbReference>
<dbReference type="InterPro" id="IPR019734">
    <property type="entry name" value="TPR_rpt"/>
</dbReference>
<dbReference type="InterPro" id="IPR027417">
    <property type="entry name" value="P-loop_NTPase"/>
</dbReference>
<dbReference type="Gene3D" id="1.25.40.10">
    <property type="entry name" value="Tetratricopeptide repeat domain"/>
    <property type="match status" value="2"/>
</dbReference>
<dbReference type="PANTHER" id="PTHR47691">
    <property type="entry name" value="REGULATOR-RELATED"/>
    <property type="match status" value="1"/>
</dbReference>
<organism evidence="2 3">
    <name type="scientific">Actinokineospora globicatena</name>
    <dbReference type="NCBI Taxonomy" id="103729"/>
    <lineage>
        <taxon>Bacteria</taxon>
        <taxon>Bacillati</taxon>
        <taxon>Actinomycetota</taxon>
        <taxon>Actinomycetes</taxon>
        <taxon>Pseudonocardiales</taxon>
        <taxon>Pseudonocardiaceae</taxon>
        <taxon>Actinokineospora</taxon>
    </lineage>
</organism>
<protein>
    <recommendedName>
        <fullName evidence="4">Tetratricopeptide repeat-containing protein</fullName>
    </recommendedName>
</protein>
<feature type="repeat" description="TPR" evidence="1">
    <location>
        <begin position="498"/>
        <end position="531"/>
    </location>
</feature>
<dbReference type="InterPro" id="IPR011990">
    <property type="entry name" value="TPR-like_helical_dom_sf"/>
</dbReference>
<comment type="caution">
    <text evidence="2">The sequence shown here is derived from an EMBL/GenBank/DDBJ whole genome shotgun (WGS) entry which is preliminary data.</text>
</comment>
<keyword evidence="1" id="KW-0802">TPR repeat</keyword>
<accession>A0A9W6QIL7</accession>
<reference evidence="2" key="1">
    <citation type="submission" date="2023-02" db="EMBL/GenBank/DDBJ databases">
        <title>Actinokineospora globicatena NBRC 15670.</title>
        <authorList>
            <person name="Ichikawa N."/>
            <person name="Sato H."/>
            <person name="Tonouchi N."/>
        </authorList>
    </citation>
    <scope>NUCLEOTIDE SEQUENCE</scope>
    <source>
        <strain evidence="2">NBRC 15670</strain>
    </source>
</reference>
<keyword evidence="3" id="KW-1185">Reference proteome</keyword>
<dbReference type="Proteomes" id="UP001165042">
    <property type="component" value="Unassembled WGS sequence"/>
</dbReference>
<dbReference type="EMBL" id="BSSD01000001">
    <property type="protein sequence ID" value="GLW89272.1"/>
    <property type="molecule type" value="Genomic_DNA"/>
</dbReference>